<dbReference type="EMBL" id="AJIL01000034">
    <property type="protein sequence ID" value="KNF00761.1"/>
    <property type="molecule type" value="Genomic_DNA"/>
</dbReference>
<protein>
    <submittedName>
        <fullName evidence="2">Uncharacterized protein</fullName>
    </submittedName>
</protein>
<name>A0A0L0VNC0_9BASI</name>
<proteinExistence type="predicted"/>
<evidence type="ECO:0000313" key="3">
    <source>
        <dbReference type="Proteomes" id="UP000054564"/>
    </source>
</evidence>
<gene>
    <name evidence="2" type="ORF">PSTG_05900</name>
</gene>
<dbReference type="Proteomes" id="UP000054564">
    <property type="component" value="Unassembled WGS sequence"/>
</dbReference>
<keyword evidence="3" id="KW-1185">Reference proteome</keyword>
<organism evidence="2 3">
    <name type="scientific">Puccinia striiformis f. sp. tritici PST-78</name>
    <dbReference type="NCBI Taxonomy" id="1165861"/>
    <lineage>
        <taxon>Eukaryota</taxon>
        <taxon>Fungi</taxon>
        <taxon>Dikarya</taxon>
        <taxon>Basidiomycota</taxon>
        <taxon>Pucciniomycotina</taxon>
        <taxon>Pucciniomycetes</taxon>
        <taxon>Pucciniales</taxon>
        <taxon>Pucciniaceae</taxon>
        <taxon>Puccinia</taxon>
    </lineage>
</organism>
<feature type="region of interest" description="Disordered" evidence="1">
    <location>
        <begin position="1"/>
        <end position="45"/>
    </location>
</feature>
<evidence type="ECO:0000256" key="1">
    <source>
        <dbReference type="SAM" id="MobiDB-lite"/>
    </source>
</evidence>
<reference evidence="3" key="1">
    <citation type="submission" date="2014-03" db="EMBL/GenBank/DDBJ databases">
        <title>The Genome Sequence of Puccinia striiformis f. sp. tritici PST-78.</title>
        <authorList>
            <consortium name="The Broad Institute Genome Sequencing Platform"/>
            <person name="Cuomo C."/>
            <person name="Hulbert S."/>
            <person name="Chen X."/>
            <person name="Walker B."/>
            <person name="Young S.K."/>
            <person name="Zeng Q."/>
            <person name="Gargeya S."/>
            <person name="Fitzgerald M."/>
            <person name="Haas B."/>
            <person name="Abouelleil A."/>
            <person name="Alvarado L."/>
            <person name="Arachchi H.M."/>
            <person name="Berlin A.M."/>
            <person name="Chapman S.B."/>
            <person name="Goldberg J."/>
            <person name="Griggs A."/>
            <person name="Gujja S."/>
            <person name="Hansen M."/>
            <person name="Howarth C."/>
            <person name="Imamovic A."/>
            <person name="Larimer J."/>
            <person name="McCowan C."/>
            <person name="Montmayeur A."/>
            <person name="Murphy C."/>
            <person name="Neiman D."/>
            <person name="Pearson M."/>
            <person name="Priest M."/>
            <person name="Roberts A."/>
            <person name="Saif S."/>
            <person name="Shea T."/>
            <person name="Sisk P."/>
            <person name="Sykes S."/>
            <person name="Wortman J."/>
            <person name="Nusbaum C."/>
            <person name="Birren B."/>
        </authorList>
    </citation>
    <scope>NUCLEOTIDE SEQUENCE [LARGE SCALE GENOMIC DNA]</scope>
    <source>
        <strain evidence="3">race PST-78</strain>
    </source>
</reference>
<evidence type="ECO:0000313" key="2">
    <source>
        <dbReference type="EMBL" id="KNF00761.1"/>
    </source>
</evidence>
<accession>A0A0L0VNC0</accession>
<sequence>MTKNPIRIVTPDPVPSAQKRTRPPASTDPHGHPPSPTLPVDREKHTNLRISHTQKLLPESGRYISTSIPHSSSSSVIRTSCILRVLWKRF</sequence>
<dbReference type="AlphaFoldDB" id="A0A0L0VNC0"/>
<comment type="caution">
    <text evidence="2">The sequence shown here is derived from an EMBL/GenBank/DDBJ whole genome shotgun (WGS) entry which is preliminary data.</text>
</comment>